<gene>
    <name evidence="1" type="ORF">FEM48_Zijuj10G0167000</name>
</gene>
<dbReference type="EMBL" id="JAEACU010000010">
    <property type="protein sequence ID" value="KAH7516740.1"/>
    <property type="molecule type" value="Genomic_DNA"/>
</dbReference>
<dbReference type="PANTHER" id="PTHR47186">
    <property type="entry name" value="LEUCINE-RICH REPEAT-CONTAINING PROTEIN 57"/>
    <property type="match status" value="1"/>
</dbReference>
<proteinExistence type="predicted"/>
<accession>A0A978UPI8</accession>
<dbReference type="Gene3D" id="3.80.10.10">
    <property type="entry name" value="Ribonuclease Inhibitor"/>
    <property type="match status" value="2"/>
</dbReference>
<dbReference type="SUPFAM" id="SSF52058">
    <property type="entry name" value="L domain-like"/>
    <property type="match status" value="1"/>
</dbReference>
<dbReference type="PANTHER" id="PTHR47186:SF63">
    <property type="entry name" value="C-JID DOMAIN-CONTAINING PROTEIN"/>
    <property type="match status" value="1"/>
</dbReference>
<evidence type="ECO:0000313" key="2">
    <source>
        <dbReference type="Proteomes" id="UP000813462"/>
    </source>
</evidence>
<reference evidence="1" key="1">
    <citation type="journal article" date="2021" name="Front. Plant Sci.">
        <title>Chromosome-Scale Genome Assembly for Chinese Sour Jujube and Insights Into Its Genome Evolution and Domestication Signature.</title>
        <authorList>
            <person name="Shen L.-Y."/>
            <person name="Luo H."/>
            <person name="Wang X.-L."/>
            <person name="Wang X.-M."/>
            <person name="Qiu X.-J."/>
            <person name="Liu H."/>
            <person name="Zhou S.-S."/>
            <person name="Jia K.-H."/>
            <person name="Nie S."/>
            <person name="Bao Y.-T."/>
            <person name="Zhang R.-G."/>
            <person name="Yun Q.-Z."/>
            <person name="Chai Y.-H."/>
            <person name="Lu J.-Y."/>
            <person name="Li Y."/>
            <person name="Zhao S.-W."/>
            <person name="Mao J.-F."/>
            <person name="Jia S.-G."/>
            <person name="Mao Y.-M."/>
        </authorList>
    </citation>
    <scope>NUCLEOTIDE SEQUENCE</scope>
    <source>
        <strain evidence="1">AT0</strain>
        <tissue evidence="1">Leaf</tissue>
    </source>
</reference>
<dbReference type="InterPro" id="IPR032675">
    <property type="entry name" value="LRR_dom_sf"/>
</dbReference>
<sequence length="222" mass="25281">MLKGTKAVQGIFLNLPENEELQLSEEKKMLEMKRIRLLKIHNVRNFSECGYLSNELRLSLETLILLDLSNCEYLVEPSDFSRVPNLERLILKGCKRLSKIHPPIEKLKQLMLLNLKGCESLDSLPQGICFNSLETIILSGCTKLDRFPEIVGKMSHLSQLYLDGTAIKGLPTSAKHLRSLILLDLRDCKNLLSLLDFICSFTSLEIARKHRELGKIGETRCM</sequence>
<dbReference type="Proteomes" id="UP000813462">
    <property type="component" value="Unassembled WGS sequence"/>
</dbReference>
<name>A0A978UPI8_ZIZJJ</name>
<dbReference type="AlphaFoldDB" id="A0A978UPI8"/>
<evidence type="ECO:0000313" key="1">
    <source>
        <dbReference type="EMBL" id="KAH7516740.1"/>
    </source>
</evidence>
<organism evidence="1 2">
    <name type="scientific">Ziziphus jujuba var. spinosa</name>
    <dbReference type="NCBI Taxonomy" id="714518"/>
    <lineage>
        <taxon>Eukaryota</taxon>
        <taxon>Viridiplantae</taxon>
        <taxon>Streptophyta</taxon>
        <taxon>Embryophyta</taxon>
        <taxon>Tracheophyta</taxon>
        <taxon>Spermatophyta</taxon>
        <taxon>Magnoliopsida</taxon>
        <taxon>eudicotyledons</taxon>
        <taxon>Gunneridae</taxon>
        <taxon>Pentapetalae</taxon>
        <taxon>rosids</taxon>
        <taxon>fabids</taxon>
        <taxon>Rosales</taxon>
        <taxon>Rhamnaceae</taxon>
        <taxon>Paliureae</taxon>
        <taxon>Ziziphus</taxon>
    </lineage>
</organism>
<protein>
    <submittedName>
        <fullName evidence="1">Uncharacterized protein</fullName>
    </submittedName>
</protein>
<comment type="caution">
    <text evidence="1">The sequence shown here is derived from an EMBL/GenBank/DDBJ whole genome shotgun (WGS) entry which is preliminary data.</text>
</comment>